<protein>
    <submittedName>
        <fullName evidence="1">Uncharacterized protein</fullName>
    </submittedName>
</protein>
<dbReference type="EMBL" id="BAAALG010000001">
    <property type="protein sequence ID" value="GAA1090563.1"/>
    <property type="molecule type" value="Genomic_DNA"/>
</dbReference>
<accession>A0ABN1TK69</accession>
<comment type="caution">
    <text evidence="1">The sequence shown here is derived from an EMBL/GenBank/DDBJ whole genome shotgun (WGS) entry which is preliminary data.</text>
</comment>
<reference evidence="1 2" key="1">
    <citation type="journal article" date="2019" name="Int. J. Syst. Evol. Microbiol.">
        <title>The Global Catalogue of Microorganisms (GCM) 10K type strain sequencing project: providing services to taxonomists for standard genome sequencing and annotation.</title>
        <authorList>
            <consortium name="The Broad Institute Genomics Platform"/>
            <consortium name="The Broad Institute Genome Sequencing Center for Infectious Disease"/>
            <person name="Wu L."/>
            <person name="Ma J."/>
        </authorList>
    </citation>
    <scope>NUCLEOTIDE SEQUENCE [LARGE SCALE GENOMIC DNA]</scope>
    <source>
        <strain evidence="1 2">JCM 13008</strain>
    </source>
</reference>
<proteinExistence type="predicted"/>
<dbReference type="Proteomes" id="UP001501581">
    <property type="component" value="Unassembled WGS sequence"/>
</dbReference>
<evidence type="ECO:0000313" key="2">
    <source>
        <dbReference type="Proteomes" id="UP001501581"/>
    </source>
</evidence>
<dbReference type="RefSeq" id="WP_343990230.1">
    <property type="nucleotide sequence ID" value="NZ_BAAALG010000001.1"/>
</dbReference>
<sequence>MLPAPRVAFLSLSKAKDVAHHQAINAWHQLDHRPENLALEGVAHGERFVQTPELARTAAAAGDFTDFHYANLYWFDEPVPAAVDVWAEFAEQSFREGRRPDIDLLDRAYMDFFQVVGTAVSPTLRLNERALRFRPATGVIMIATEIGGAISRSALHERSAWELDVLLPALAEVPGISAAWALHSAPELAPAAWQAREAAQGTGNERIMRVIWATTEIDPPAVVLQRLRDHDPAIALSAPTKQPGATRFVGALETITPWQWDWFAGEGR</sequence>
<organism evidence="1 2">
    <name type="scientific">Nocardioides dubius</name>
    <dbReference type="NCBI Taxonomy" id="317019"/>
    <lineage>
        <taxon>Bacteria</taxon>
        <taxon>Bacillati</taxon>
        <taxon>Actinomycetota</taxon>
        <taxon>Actinomycetes</taxon>
        <taxon>Propionibacteriales</taxon>
        <taxon>Nocardioidaceae</taxon>
        <taxon>Nocardioides</taxon>
    </lineage>
</organism>
<evidence type="ECO:0000313" key="1">
    <source>
        <dbReference type="EMBL" id="GAA1090563.1"/>
    </source>
</evidence>
<keyword evidence="2" id="KW-1185">Reference proteome</keyword>
<name>A0ABN1TK69_9ACTN</name>
<gene>
    <name evidence="1" type="ORF">GCM10009668_01440</name>
</gene>